<keyword evidence="10" id="KW-0534">Nitrate assimilation</keyword>
<dbReference type="STRING" id="488533.SAMN04487960_11069"/>
<dbReference type="GO" id="GO:0046872">
    <property type="term" value="F:metal ion binding"/>
    <property type="evidence" value="ECO:0007669"/>
    <property type="project" value="UniProtKB-KW"/>
</dbReference>
<evidence type="ECO:0000256" key="2">
    <source>
        <dbReference type="ARBA" id="ARBA00001966"/>
    </source>
</evidence>
<dbReference type="GO" id="GO:0016491">
    <property type="term" value="F:oxidoreductase activity"/>
    <property type="evidence" value="ECO:0007669"/>
    <property type="project" value="UniProtKB-KW"/>
</dbReference>
<comment type="cofactor">
    <cofactor evidence="2">
        <name>[4Fe-4S] cluster</name>
        <dbReference type="ChEBI" id="CHEBI:49883"/>
    </cofactor>
</comment>
<keyword evidence="7" id="KW-0560">Oxidoreductase</keyword>
<dbReference type="Gene3D" id="2.20.25.90">
    <property type="entry name" value="ADC-like domains"/>
    <property type="match status" value="1"/>
</dbReference>
<name>A0A1H3C7X3_9GAMM</name>
<dbReference type="PROSITE" id="PS00551">
    <property type="entry name" value="MOLYBDOPTERIN_PROK_1"/>
    <property type="match status" value="1"/>
</dbReference>
<dbReference type="Gene3D" id="1.10.10.1100">
    <property type="entry name" value="BFD-like [2Fe-2S]-binding domain"/>
    <property type="match status" value="1"/>
</dbReference>
<dbReference type="InterPro" id="IPR041854">
    <property type="entry name" value="BFD-like_2Fe2S-bd_dom_sf"/>
</dbReference>
<dbReference type="Pfam" id="PF01568">
    <property type="entry name" value="Molydop_binding"/>
    <property type="match status" value="1"/>
</dbReference>
<keyword evidence="8" id="KW-0408">Iron</keyword>
<dbReference type="InterPro" id="IPR006657">
    <property type="entry name" value="MoPterin_dinucl-bd_dom"/>
</dbReference>
<dbReference type="EMBL" id="FNNE01000010">
    <property type="protein sequence ID" value="SDX50247.1"/>
    <property type="molecule type" value="Genomic_DNA"/>
</dbReference>
<feature type="domain" description="4Fe-4S Mo/W bis-MGD-type" evidence="11">
    <location>
        <begin position="6"/>
        <end position="60"/>
    </location>
</feature>
<evidence type="ECO:0000256" key="5">
    <source>
        <dbReference type="ARBA" id="ARBA00022505"/>
    </source>
</evidence>
<evidence type="ECO:0000259" key="11">
    <source>
        <dbReference type="PROSITE" id="PS51669"/>
    </source>
</evidence>
<dbReference type="PANTHER" id="PTHR43105:SF9">
    <property type="entry name" value="NADPH-FE(3+) OXIDOREDUCTASE SUBUNIT ALPHA"/>
    <property type="match status" value="1"/>
</dbReference>
<reference evidence="12 13" key="1">
    <citation type="submission" date="2016-10" db="EMBL/GenBank/DDBJ databases">
        <authorList>
            <person name="de Groot N.N."/>
        </authorList>
    </citation>
    <scope>NUCLEOTIDE SEQUENCE [LARGE SCALE GENOMIC DNA]</scope>
    <source>
        <strain evidence="12 13">CGMCC 1.7059</strain>
    </source>
</reference>
<evidence type="ECO:0000313" key="12">
    <source>
        <dbReference type="EMBL" id="SDX50247.1"/>
    </source>
</evidence>
<evidence type="ECO:0000256" key="1">
    <source>
        <dbReference type="ARBA" id="ARBA00001942"/>
    </source>
</evidence>
<protein>
    <submittedName>
        <fullName evidence="12">Assimilatory nitrate reductase catalytic subunit</fullName>
    </submittedName>
</protein>
<sequence>MTVITTDSCRTTCPYCGVGCGVLAKGGDTPSVAGDQTHPANLGRLCVKGANLHETTDSRDRLLAPKVAGRQVSWTDALGATAEAIRRAVAEHGPGSVAFYLSGQLLTEDYYIANKLAKGFIGTPHVDTNSRLCMSSAVAAHKRAFGADAVPGCYEDLELADLLVLVGSNAAWNHPVLYQRMKAAARDGRRVVVIDPRRTATSELADLHLLLRPGTDTVLFNGLLVWLADHHGVDQDYLDRHCDGFDAALAAARVAAPDLASVASQCDLAEADVETFYRWYLETPRTVTGFSQGANQSVAGTDKGNAIINCHLATGRVGRPGASPFSLTGQPNAMGGREVGGLANTLAAHMDYHNPDDRALVADFWGSDRVPDGPGLKAVDMFNAIHRGDIKVLWVMATNPAVSLPDTALVREALQRCPTVIVSDCMADTDTAAFADILLPAAGWGEKDGTVTNSERRISRQRRFLPLAGEARPDWWIMASVARELGYGDAFAYQRPADIFREHAALSAFGNEGQRVFNLGGLTQLDDQAYDALQPIQWPVLSRDDGGRSRLFGDGGFCHPNGRARLIAIDTVLPVTRPDEKQPLVVNTGRIRDQWHTMTRTAKAARLLQHRSEPFIDVHPQDLLRFGVRDQGLAVLDNQGQQFVGRVRSAEGQRPGEVFVPIHWSQRFTGAGLASALTSRVTDPLSGQPESKHGTASLRPFAARWHARLLCRQDRPRRWRADYWSYVPLADCDSWWLAGESLMDWASEADYWLGGMPQLVMSDPAQGMFRAARIVDGRLEAMILVDREVSRLPDLAWLESCFGQDTLSERDRRALLAARDCEGEDVGPIVCSCFQVGQYQIEAAIAAGATSVGTLGQQLRCGSNCGSCIPELKALVESSVVAAES</sequence>
<keyword evidence="13" id="KW-1185">Reference proteome</keyword>
<dbReference type="InterPro" id="IPR050123">
    <property type="entry name" value="Prok_molybdopt-oxidoreductase"/>
</dbReference>
<evidence type="ECO:0000256" key="6">
    <source>
        <dbReference type="ARBA" id="ARBA00022723"/>
    </source>
</evidence>
<dbReference type="Gene3D" id="3.40.50.740">
    <property type="match status" value="1"/>
</dbReference>
<dbReference type="GO" id="GO:0043546">
    <property type="term" value="F:molybdopterin cofactor binding"/>
    <property type="evidence" value="ECO:0007669"/>
    <property type="project" value="InterPro"/>
</dbReference>
<accession>A0A1H3C7X3</accession>
<dbReference type="AlphaFoldDB" id="A0A1H3C7X3"/>
<dbReference type="SUPFAM" id="SSF50692">
    <property type="entry name" value="ADC-like"/>
    <property type="match status" value="1"/>
</dbReference>
<dbReference type="PROSITE" id="PS51669">
    <property type="entry name" value="4FE4S_MOW_BIS_MGD"/>
    <property type="match status" value="1"/>
</dbReference>
<dbReference type="InterPro" id="IPR006963">
    <property type="entry name" value="Mopterin_OxRdtase_4Fe-4S_dom"/>
</dbReference>
<evidence type="ECO:0000256" key="10">
    <source>
        <dbReference type="ARBA" id="ARBA00023063"/>
    </source>
</evidence>
<evidence type="ECO:0000256" key="9">
    <source>
        <dbReference type="ARBA" id="ARBA00023014"/>
    </source>
</evidence>
<dbReference type="InterPro" id="IPR006656">
    <property type="entry name" value="Mopterin_OxRdtase"/>
</dbReference>
<comment type="similarity">
    <text evidence="3">Belongs to the prokaryotic molybdopterin-containing oxidoreductase family. NasA/NapA/NarB subfamily.</text>
</comment>
<evidence type="ECO:0000313" key="13">
    <source>
        <dbReference type="Proteomes" id="UP000199675"/>
    </source>
</evidence>
<dbReference type="InterPro" id="IPR041957">
    <property type="entry name" value="CT_Nitrate-R-NapA-like"/>
</dbReference>
<dbReference type="PANTHER" id="PTHR43105">
    <property type="entry name" value="RESPIRATORY NITRATE REDUCTASE"/>
    <property type="match status" value="1"/>
</dbReference>
<proteinExistence type="inferred from homology"/>
<dbReference type="GO" id="GO:0016020">
    <property type="term" value="C:membrane"/>
    <property type="evidence" value="ECO:0007669"/>
    <property type="project" value="TreeGrafter"/>
</dbReference>
<keyword evidence="6" id="KW-0479">Metal-binding</keyword>
<comment type="cofactor">
    <cofactor evidence="1">
        <name>Mo-bis(molybdopterin guanine dinucleotide)</name>
        <dbReference type="ChEBI" id="CHEBI:60539"/>
    </cofactor>
</comment>
<keyword evidence="4" id="KW-0004">4Fe-4S</keyword>
<dbReference type="Pfam" id="PF04879">
    <property type="entry name" value="Molybdop_Fe4S4"/>
    <property type="match status" value="1"/>
</dbReference>
<dbReference type="InterPro" id="IPR007419">
    <property type="entry name" value="BFD-like_2Fe2S-bd_dom"/>
</dbReference>
<evidence type="ECO:0000256" key="3">
    <source>
        <dbReference type="ARBA" id="ARBA00008747"/>
    </source>
</evidence>
<keyword evidence="9" id="KW-0411">Iron-sulfur</keyword>
<evidence type="ECO:0000256" key="7">
    <source>
        <dbReference type="ARBA" id="ARBA00023002"/>
    </source>
</evidence>
<evidence type="ECO:0000256" key="4">
    <source>
        <dbReference type="ARBA" id="ARBA00022485"/>
    </source>
</evidence>
<keyword evidence="5" id="KW-0500">Molybdenum</keyword>
<dbReference type="SUPFAM" id="SSF53706">
    <property type="entry name" value="Formate dehydrogenase/DMSO reductase, domains 1-3"/>
    <property type="match status" value="1"/>
</dbReference>
<dbReference type="Pfam" id="PF00384">
    <property type="entry name" value="Molybdopterin"/>
    <property type="match status" value="1"/>
</dbReference>
<dbReference type="CDD" id="cd02791">
    <property type="entry name" value="MopB_CT_Nitrate-R-NapA-like"/>
    <property type="match status" value="1"/>
</dbReference>
<dbReference type="Gene3D" id="2.40.40.20">
    <property type="match status" value="1"/>
</dbReference>
<evidence type="ECO:0000256" key="8">
    <source>
        <dbReference type="ARBA" id="ARBA00023004"/>
    </source>
</evidence>
<dbReference type="SMART" id="SM00926">
    <property type="entry name" value="Molybdop_Fe4S4"/>
    <property type="match status" value="1"/>
</dbReference>
<gene>
    <name evidence="12" type="ORF">SAMN04487960_11069</name>
</gene>
<dbReference type="InterPro" id="IPR009010">
    <property type="entry name" value="Asp_de-COase-like_dom_sf"/>
</dbReference>
<dbReference type="GO" id="GO:0051539">
    <property type="term" value="F:4 iron, 4 sulfur cluster binding"/>
    <property type="evidence" value="ECO:0007669"/>
    <property type="project" value="UniProtKB-KW"/>
</dbReference>
<dbReference type="GO" id="GO:0045333">
    <property type="term" value="P:cellular respiration"/>
    <property type="evidence" value="ECO:0007669"/>
    <property type="project" value="UniProtKB-ARBA"/>
</dbReference>
<dbReference type="GO" id="GO:1990204">
    <property type="term" value="C:oxidoreductase complex"/>
    <property type="evidence" value="ECO:0007669"/>
    <property type="project" value="UniProtKB-ARBA"/>
</dbReference>
<dbReference type="CDD" id="cd02754">
    <property type="entry name" value="MopB_Nitrate-R-NapA-like"/>
    <property type="match status" value="1"/>
</dbReference>
<dbReference type="Pfam" id="PF04324">
    <property type="entry name" value="Fer2_BFD"/>
    <property type="match status" value="1"/>
</dbReference>
<dbReference type="InterPro" id="IPR027467">
    <property type="entry name" value="MopterinOxRdtase_cofactor_BS"/>
</dbReference>
<dbReference type="Proteomes" id="UP000199675">
    <property type="component" value="Unassembled WGS sequence"/>
</dbReference>
<dbReference type="GO" id="GO:0042128">
    <property type="term" value="P:nitrate assimilation"/>
    <property type="evidence" value="ECO:0007669"/>
    <property type="project" value="UniProtKB-KW"/>
</dbReference>
<dbReference type="Gene3D" id="3.40.228.10">
    <property type="entry name" value="Dimethylsulfoxide Reductase, domain 2"/>
    <property type="match status" value="1"/>
</dbReference>
<organism evidence="12 13">
    <name type="scientific">Marinobacter mobilis</name>
    <dbReference type="NCBI Taxonomy" id="488533"/>
    <lineage>
        <taxon>Bacteria</taxon>
        <taxon>Pseudomonadati</taxon>
        <taxon>Pseudomonadota</taxon>
        <taxon>Gammaproteobacteria</taxon>
        <taxon>Pseudomonadales</taxon>
        <taxon>Marinobacteraceae</taxon>
        <taxon>Marinobacter</taxon>
    </lineage>
</organism>